<keyword evidence="1" id="KW-0472">Membrane</keyword>
<evidence type="ECO:0000259" key="2">
    <source>
        <dbReference type="Pfam" id="PF14317"/>
    </source>
</evidence>
<protein>
    <submittedName>
        <fullName evidence="3">YcxB family protein</fullName>
    </submittedName>
</protein>
<dbReference type="Proteomes" id="UP001236569">
    <property type="component" value="Unassembled WGS sequence"/>
</dbReference>
<proteinExistence type="predicted"/>
<dbReference type="RefSeq" id="WP_283368293.1">
    <property type="nucleotide sequence ID" value="NZ_JASHID010000001.1"/>
</dbReference>
<dbReference type="InterPro" id="IPR025588">
    <property type="entry name" value="YcxB-like_C"/>
</dbReference>
<feature type="domain" description="YcxB-like C-terminal" evidence="2">
    <location>
        <begin position="93"/>
        <end position="152"/>
    </location>
</feature>
<dbReference type="Pfam" id="PF14317">
    <property type="entry name" value="YcxB"/>
    <property type="match status" value="1"/>
</dbReference>
<keyword evidence="1" id="KW-0812">Transmembrane</keyword>
<dbReference type="EMBL" id="JASHID010000001">
    <property type="protein sequence ID" value="MDI9862940.1"/>
    <property type="molecule type" value="Genomic_DNA"/>
</dbReference>
<name>A0ABT6YH62_9BACT</name>
<reference evidence="3 4" key="1">
    <citation type="submission" date="2023-05" db="EMBL/GenBank/DDBJ databases">
        <title>Novel species of genus Flectobacillus isolated from stream in China.</title>
        <authorList>
            <person name="Lu H."/>
        </authorList>
    </citation>
    <scope>NUCLEOTIDE SEQUENCE [LARGE SCALE GENOMIC DNA]</scope>
    <source>
        <strain evidence="3 4">DC10W</strain>
    </source>
</reference>
<keyword evidence="1" id="KW-1133">Transmembrane helix</keyword>
<sequence length="164" mass="18984">MKIKTQLSFKDFLFCQYYVSSKFSIAIGIMSIGAISTIIVVIDMIMGDFSNFTFQNVVVPLLMLLGFPISIWWNSRRLFFSNPKLGKLNTYYFLPESFVAEGDGFKSEVQWNLIHKVIETKKWILIYPSPYLFHIIKKSDVGDDLTPLRHFLGKLDIDVKLRAD</sequence>
<gene>
    <name evidence="3" type="ORF">QM480_01285</name>
</gene>
<accession>A0ABT6YH62</accession>
<comment type="caution">
    <text evidence="3">The sequence shown here is derived from an EMBL/GenBank/DDBJ whole genome shotgun (WGS) entry which is preliminary data.</text>
</comment>
<evidence type="ECO:0000313" key="3">
    <source>
        <dbReference type="EMBL" id="MDI9862940.1"/>
    </source>
</evidence>
<evidence type="ECO:0000313" key="4">
    <source>
        <dbReference type="Proteomes" id="UP001236569"/>
    </source>
</evidence>
<keyword evidence="4" id="KW-1185">Reference proteome</keyword>
<evidence type="ECO:0000256" key="1">
    <source>
        <dbReference type="SAM" id="Phobius"/>
    </source>
</evidence>
<feature type="transmembrane region" description="Helical" evidence="1">
    <location>
        <begin position="52"/>
        <end position="73"/>
    </location>
</feature>
<organism evidence="3 4">
    <name type="scientific">Flectobacillus longus</name>
    <dbReference type="NCBI Taxonomy" id="2984207"/>
    <lineage>
        <taxon>Bacteria</taxon>
        <taxon>Pseudomonadati</taxon>
        <taxon>Bacteroidota</taxon>
        <taxon>Cytophagia</taxon>
        <taxon>Cytophagales</taxon>
        <taxon>Flectobacillaceae</taxon>
        <taxon>Flectobacillus</taxon>
    </lineage>
</organism>
<feature type="transmembrane region" description="Helical" evidence="1">
    <location>
        <begin position="23"/>
        <end position="46"/>
    </location>
</feature>